<dbReference type="PANTHER" id="PTHR34203">
    <property type="entry name" value="METHYLTRANSFERASE, FKBM FAMILY PROTEIN"/>
    <property type="match status" value="1"/>
</dbReference>
<dbReference type="Pfam" id="PF05050">
    <property type="entry name" value="Methyltransf_21"/>
    <property type="match status" value="1"/>
</dbReference>
<evidence type="ECO:0000259" key="1">
    <source>
        <dbReference type="Pfam" id="PF05050"/>
    </source>
</evidence>
<dbReference type="Gene3D" id="3.40.50.150">
    <property type="entry name" value="Vaccinia Virus protein VP39"/>
    <property type="match status" value="1"/>
</dbReference>
<protein>
    <recommendedName>
        <fullName evidence="1">Methyltransferase FkbM domain-containing protein</fullName>
    </recommendedName>
</protein>
<feature type="domain" description="Methyltransferase FkbM" evidence="1">
    <location>
        <begin position="25"/>
        <end position="209"/>
    </location>
</feature>
<dbReference type="InterPro" id="IPR052514">
    <property type="entry name" value="SAM-dependent_MTase"/>
</dbReference>
<dbReference type="PANTHER" id="PTHR34203:SF13">
    <property type="entry name" value="EXPRESSED PROTEIN"/>
    <property type="match status" value="1"/>
</dbReference>
<organism evidence="2">
    <name type="scientific">Haptolina ericina</name>
    <dbReference type="NCBI Taxonomy" id="156174"/>
    <lineage>
        <taxon>Eukaryota</taxon>
        <taxon>Haptista</taxon>
        <taxon>Haptophyta</taxon>
        <taxon>Prymnesiophyceae</taxon>
        <taxon>Prymnesiales</taxon>
        <taxon>Prymnesiaceae</taxon>
        <taxon>Haptolina</taxon>
    </lineage>
</organism>
<evidence type="ECO:0000313" key="2">
    <source>
        <dbReference type="EMBL" id="CAE0145556.1"/>
    </source>
</evidence>
<dbReference type="EMBL" id="HBHX01064857">
    <property type="protein sequence ID" value="CAE0145556.1"/>
    <property type="molecule type" value="Transcribed_RNA"/>
</dbReference>
<dbReference type="InterPro" id="IPR029063">
    <property type="entry name" value="SAM-dependent_MTases_sf"/>
</dbReference>
<proteinExistence type="predicted"/>
<accession>A0A7S3FFV6</accession>
<name>A0A7S3FFV6_9EUKA</name>
<dbReference type="InterPro" id="IPR006342">
    <property type="entry name" value="FkbM_mtfrase"/>
</dbReference>
<sequence length="266" mass="29964">MQAVWFLFSLSSYPAGNGCRYVFLDIGANIGVHTRFLFEPTSYPNNKYRSVFDDSFPRKRFNRTDVCAFGFEANPAHKTRLQRLQHHYAAMGWRAIFFHEAVAAEEGMITFWHVNMLEDLSNNEWGFSAKNWRHGKNASAENVTATDLAAWVNKNIHTRNVPAAIMPDDPPPYVLIKMDIEGSEYPVLASMLVKGALCQVSRITLETHPGMCHGSWSCTLTKNLTNIVQIVRQVPGCKPLLISLLDDESYHMDPHPIPAALPGTTK</sequence>
<reference evidence="2" key="1">
    <citation type="submission" date="2021-01" db="EMBL/GenBank/DDBJ databases">
        <authorList>
            <person name="Corre E."/>
            <person name="Pelletier E."/>
            <person name="Niang G."/>
            <person name="Scheremetjew M."/>
            <person name="Finn R."/>
            <person name="Kale V."/>
            <person name="Holt S."/>
            <person name="Cochrane G."/>
            <person name="Meng A."/>
            <person name="Brown T."/>
            <person name="Cohen L."/>
        </authorList>
    </citation>
    <scope>NUCLEOTIDE SEQUENCE</scope>
    <source>
        <strain evidence="2">CCMP281</strain>
    </source>
</reference>
<dbReference type="SUPFAM" id="SSF53335">
    <property type="entry name" value="S-adenosyl-L-methionine-dependent methyltransferases"/>
    <property type="match status" value="1"/>
</dbReference>
<dbReference type="AlphaFoldDB" id="A0A7S3FFV6"/>
<gene>
    <name evidence="2" type="ORF">HERI1096_LOCUS35899</name>
</gene>